<proteinExistence type="predicted"/>
<name>A0A1H9XEZ2_BUTFI</name>
<accession>A0A1H9XEZ2</accession>
<dbReference type="Proteomes" id="UP000182584">
    <property type="component" value="Unassembled WGS sequence"/>
</dbReference>
<dbReference type="RefSeq" id="WP_278246684.1">
    <property type="nucleotide sequence ID" value="NZ_CM009897.1"/>
</dbReference>
<dbReference type="AlphaFoldDB" id="A0A1H9XEZ2"/>
<organism evidence="1 2">
    <name type="scientific">Butyrivibrio fibrisolvens</name>
    <dbReference type="NCBI Taxonomy" id="831"/>
    <lineage>
        <taxon>Bacteria</taxon>
        <taxon>Bacillati</taxon>
        <taxon>Bacillota</taxon>
        <taxon>Clostridia</taxon>
        <taxon>Lachnospirales</taxon>
        <taxon>Lachnospiraceae</taxon>
        <taxon>Butyrivibrio</taxon>
    </lineage>
</organism>
<protein>
    <submittedName>
        <fullName evidence="1">Uncharacterized protein</fullName>
    </submittedName>
</protein>
<evidence type="ECO:0000313" key="2">
    <source>
        <dbReference type="Proteomes" id="UP000182584"/>
    </source>
</evidence>
<evidence type="ECO:0000313" key="1">
    <source>
        <dbReference type="EMBL" id="SES44740.1"/>
    </source>
</evidence>
<dbReference type="EMBL" id="FOGJ01000075">
    <property type="protein sequence ID" value="SES44740.1"/>
    <property type="molecule type" value="Genomic_DNA"/>
</dbReference>
<sequence length="44" mass="4831">MEQAICIDGDIGADNPMGKNIYMCFVFLSIWKASGGNIHQAIEQ</sequence>
<gene>
    <name evidence="1" type="ORF">SAMN04487884_1754</name>
</gene>
<reference evidence="1 2" key="1">
    <citation type="submission" date="2016-10" db="EMBL/GenBank/DDBJ databases">
        <authorList>
            <person name="de Groot N.N."/>
        </authorList>
    </citation>
    <scope>NUCLEOTIDE SEQUENCE [LARGE SCALE GENOMIC DNA]</scope>
    <source>
        <strain evidence="1 2">AR40</strain>
    </source>
</reference>